<proteinExistence type="predicted"/>
<dbReference type="Gene3D" id="3.40.1800.10">
    <property type="entry name" value="His-Me finger endonucleases"/>
    <property type="match status" value="1"/>
</dbReference>
<protein>
    <recommendedName>
        <fullName evidence="4">Recombination endonuclease VII</fullName>
    </recommendedName>
</protein>
<keyword evidence="3" id="KW-1185">Reference proteome</keyword>
<dbReference type="SUPFAM" id="SSF54060">
    <property type="entry name" value="His-Me finger endonucleases"/>
    <property type="match status" value="1"/>
</dbReference>
<gene>
    <name evidence="2" type="ORF">SO3561_08927</name>
</gene>
<dbReference type="InterPro" id="IPR004211">
    <property type="entry name" value="Endonuclease_7"/>
</dbReference>
<dbReference type="Pfam" id="PF02945">
    <property type="entry name" value="Endonuclease_7"/>
    <property type="match status" value="1"/>
</dbReference>
<evidence type="ECO:0000256" key="1">
    <source>
        <dbReference type="SAM" id="MobiDB-lite"/>
    </source>
</evidence>
<dbReference type="InterPro" id="IPR038563">
    <property type="entry name" value="Endonuclease_7_sf"/>
</dbReference>
<reference evidence="3" key="1">
    <citation type="submission" date="2017-05" db="EMBL/GenBank/DDBJ databases">
        <title>Streptomyces olivochromogenes NBRC 3561 whole genome shotgun sequence.</title>
        <authorList>
            <person name="Dohra H."/>
            <person name="Kodani S."/>
        </authorList>
    </citation>
    <scope>NUCLEOTIDE SEQUENCE [LARGE SCALE GENOMIC DNA]</scope>
    <source>
        <strain evidence="3">NBRC 3561</strain>
    </source>
</reference>
<comment type="caution">
    <text evidence="2">The sequence shown here is derived from an EMBL/GenBank/DDBJ whole genome shotgun (WGS) entry which is preliminary data.</text>
</comment>
<feature type="region of interest" description="Disordered" evidence="1">
    <location>
        <begin position="182"/>
        <end position="211"/>
    </location>
</feature>
<dbReference type="EMBL" id="BDQI01000034">
    <property type="protein sequence ID" value="GAX57357.1"/>
    <property type="molecule type" value="Genomic_DNA"/>
</dbReference>
<name>A0A250VT22_STROL</name>
<dbReference type="Proteomes" id="UP000217446">
    <property type="component" value="Unassembled WGS sequence"/>
</dbReference>
<sequence length="211" mass="23943">MDEESRCGRTTASSRKPCRGFRLSPFPACVTHLNPAERAEYEKRKAEKDRRWGEPYRRYRSGLQLSAPACWSWPITRPESAEVLHSVTADSQFEAEDRADTVLYEWHAGRCAICGRVDQLVVDHDHGTGLVRGLLCRQCNTLEGVDGRTGTVFQRYRELPPVRILGVRLRYWDPYTKEFAEPAPARQDSQGENNPLAQIGKAAVKKQDPDA</sequence>
<organism evidence="2 3">
    <name type="scientific">Streptomyces olivochromogenes</name>
    <dbReference type="NCBI Taxonomy" id="1963"/>
    <lineage>
        <taxon>Bacteria</taxon>
        <taxon>Bacillati</taxon>
        <taxon>Actinomycetota</taxon>
        <taxon>Actinomycetes</taxon>
        <taxon>Kitasatosporales</taxon>
        <taxon>Streptomycetaceae</taxon>
        <taxon>Streptomyces</taxon>
    </lineage>
</organism>
<dbReference type="InterPro" id="IPR044925">
    <property type="entry name" value="His-Me_finger_sf"/>
</dbReference>
<evidence type="ECO:0008006" key="4">
    <source>
        <dbReference type="Google" id="ProtNLM"/>
    </source>
</evidence>
<evidence type="ECO:0000313" key="3">
    <source>
        <dbReference type="Proteomes" id="UP000217446"/>
    </source>
</evidence>
<evidence type="ECO:0000313" key="2">
    <source>
        <dbReference type="EMBL" id="GAX57357.1"/>
    </source>
</evidence>
<feature type="compositionally biased region" description="Polar residues" evidence="1">
    <location>
        <begin position="187"/>
        <end position="196"/>
    </location>
</feature>
<dbReference type="AlphaFoldDB" id="A0A250VT22"/>
<accession>A0A250VT22</accession>